<dbReference type="GO" id="GO:0043021">
    <property type="term" value="F:ribonucleoprotein complex binding"/>
    <property type="evidence" value="ECO:0007669"/>
    <property type="project" value="TreeGrafter"/>
</dbReference>
<proteinExistence type="inferred from homology"/>
<evidence type="ECO:0000256" key="4">
    <source>
        <dbReference type="ARBA" id="ARBA00023274"/>
    </source>
</evidence>
<dbReference type="Gene3D" id="1.10.10.1410">
    <property type="match status" value="1"/>
</dbReference>
<organism evidence="8 9">
    <name type="scientific">Trichuris trichiura</name>
    <name type="common">Whipworm</name>
    <name type="synonym">Trichocephalus trichiurus</name>
    <dbReference type="NCBI Taxonomy" id="36087"/>
    <lineage>
        <taxon>Eukaryota</taxon>
        <taxon>Metazoa</taxon>
        <taxon>Ecdysozoa</taxon>
        <taxon>Nematoda</taxon>
        <taxon>Enoplea</taxon>
        <taxon>Dorylaimia</taxon>
        <taxon>Trichinellida</taxon>
        <taxon>Trichuridae</taxon>
        <taxon>Trichuris</taxon>
    </lineage>
</organism>
<evidence type="ECO:0000313" key="9">
    <source>
        <dbReference type="Proteomes" id="UP000030665"/>
    </source>
</evidence>
<keyword evidence="4" id="KW-0687">Ribonucleoprotein</keyword>
<evidence type="ECO:0000256" key="3">
    <source>
        <dbReference type="ARBA" id="ARBA00022980"/>
    </source>
</evidence>
<dbReference type="Pfam" id="PF00428">
    <property type="entry name" value="Ribosomal_60s"/>
    <property type="match status" value="1"/>
</dbReference>
<sequence>MSAVSADFACAYASLILQDEDVGITADRISAILKAAGVRVDSIWPEMYVSALQNCNMKDIVNNISTGVGSAPAAPAQQAVPEEKSAPKPAKEEKKPVEEEESDEEMGFSLFG</sequence>
<dbReference type="InterPro" id="IPR027534">
    <property type="entry name" value="Ribosomal_P1/P2"/>
</dbReference>
<dbReference type="PANTHER" id="PTHR45696">
    <property type="entry name" value="60S ACIDIC RIBOSOMAL PROTEIN P1"/>
    <property type="match status" value="1"/>
</dbReference>
<keyword evidence="9" id="KW-1185">Reference proteome</keyword>
<evidence type="ECO:0000256" key="7">
    <source>
        <dbReference type="SAM" id="MobiDB-lite"/>
    </source>
</evidence>
<dbReference type="PANTHER" id="PTHR45696:SF10">
    <property type="entry name" value="LARGE RIBOSOMAL SUBUNIT PROTEIN P1"/>
    <property type="match status" value="1"/>
</dbReference>
<evidence type="ECO:0000313" key="8">
    <source>
        <dbReference type="EMBL" id="CDW53526.1"/>
    </source>
</evidence>
<evidence type="ECO:0000256" key="6">
    <source>
        <dbReference type="ARBA" id="ARBA00042918"/>
    </source>
</evidence>
<comment type="similarity">
    <text evidence="2">Belongs to the eukaryotic ribosomal protein P1/P2 family.</text>
</comment>
<keyword evidence="3" id="KW-0689">Ribosomal protein</keyword>
<dbReference type="GO" id="GO:0022625">
    <property type="term" value="C:cytosolic large ribosomal subunit"/>
    <property type="evidence" value="ECO:0007669"/>
    <property type="project" value="TreeGrafter"/>
</dbReference>
<reference evidence="8" key="2">
    <citation type="submission" date="2014-03" db="EMBL/GenBank/DDBJ databases">
        <title>The whipworm genome and dual-species transcriptomics of an intimate host-pathogen interaction.</title>
        <authorList>
            <person name="Foth B.J."/>
            <person name="Tsai I.J."/>
            <person name="Reid A.J."/>
            <person name="Bancroft A.J."/>
            <person name="Nichol S."/>
            <person name="Tracey A."/>
            <person name="Holroyd N."/>
            <person name="Cotton J.A."/>
            <person name="Stanley E.J."/>
            <person name="Zarowiecki M."/>
            <person name="Liu J.Z."/>
            <person name="Huckvale T."/>
            <person name="Cooper P.J."/>
            <person name="Grencis R.K."/>
            <person name="Berriman M."/>
        </authorList>
    </citation>
    <scope>NUCLEOTIDE SEQUENCE [LARGE SCALE GENOMIC DNA]</scope>
</reference>
<evidence type="ECO:0000256" key="1">
    <source>
        <dbReference type="ARBA" id="ARBA00003362"/>
    </source>
</evidence>
<dbReference type="AlphaFoldDB" id="A0A077Z0E6"/>
<dbReference type="GO" id="GO:0003735">
    <property type="term" value="F:structural constituent of ribosome"/>
    <property type="evidence" value="ECO:0007669"/>
    <property type="project" value="InterPro"/>
</dbReference>
<dbReference type="Proteomes" id="UP000030665">
    <property type="component" value="Unassembled WGS sequence"/>
</dbReference>
<comment type="function">
    <text evidence="1">Plays an important role in the elongation step of protein synthesis.</text>
</comment>
<dbReference type="FunFam" id="1.10.10.1410:FF:000001">
    <property type="entry name" value="60S acidic ribosomal protein P1"/>
    <property type="match status" value="1"/>
</dbReference>
<dbReference type="GO" id="GO:0002181">
    <property type="term" value="P:cytoplasmic translation"/>
    <property type="evidence" value="ECO:0007669"/>
    <property type="project" value="TreeGrafter"/>
</dbReference>
<protein>
    <recommendedName>
        <fullName evidence="5">Large ribosomal subunit protein P1</fullName>
    </recommendedName>
    <alternativeName>
        <fullName evidence="6">60S acidic ribosomal protein P1</fullName>
    </alternativeName>
</protein>
<dbReference type="OrthoDB" id="2194681at2759"/>
<dbReference type="STRING" id="36087.A0A077Z0E6"/>
<feature type="compositionally biased region" description="Low complexity" evidence="7">
    <location>
        <begin position="71"/>
        <end position="80"/>
    </location>
</feature>
<feature type="region of interest" description="Disordered" evidence="7">
    <location>
        <begin position="70"/>
        <end position="112"/>
    </location>
</feature>
<accession>A0A077Z0E6</accession>
<dbReference type="CDD" id="cd05831">
    <property type="entry name" value="Ribosomal_P1"/>
    <property type="match status" value="1"/>
</dbReference>
<evidence type="ECO:0000256" key="2">
    <source>
        <dbReference type="ARBA" id="ARBA00005436"/>
    </source>
</evidence>
<dbReference type="InterPro" id="IPR038716">
    <property type="entry name" value="P1/P2_N_sf"/>
</dbReference>
<dbReference type="GO" id="GO:0030295">
    <property type="term" value="F:protein kinase activator activity"/>
    <property type="evidence" value="ECO:0007669"/>
    <property type="project" value="TreeGrafter"/>
</dbReference>
<dbReference type="HAMAP" id="MF_01478">
    <property type="entry name" value="Ribosomal_L12_arch"/>
    <property type="match status" value="1"/>
</dbReference>
<reference evidence="8" key="1">
    <citation type="submission" date="2014-01" db="EMBL/GenBank/DDBJ databases">
        <authorList>
            <person name="Aslett M."/>
        </authorList>
    </citation>
    <scope>NUCLEOTIDE SEQUENCE</scope>
</reference>
<name>A0A077Z0E6_TRITR</name>
<evidence type="ECO:0000256" key="5">
    <source>
        <dbReference type="ARBA" id="ARBA00041116"/>
    </source>
</evidence>
<gene>
    <name evidence="8" type="ORF">TTRE_0000179101</name>
</gene>
<feature type="compositionally biased region" description="Basic and acidic residues" evidence="7">
    <location>
        <begin position="81"/>
        <end position="97"/>
    </location>
</feature>
<dbReference type="EMBL" id="HG805858">
    <property type="protein sequence ID" value="CDW53526.1"/>
    <property type="molecule type" value="Genomic_DNA"/>
</dbReference>
<dbReference type="GO" id="GO:0006414">
    <property type="term" value="P:translational elongation"/>
    <property type="evidence" value="ECO:0007669"/>
    <property type="project" value="InterPro"/>
</dbReference>